<comment type="caution">
    <text evidence="7">The sequence shown here is derived from an EMBL/GenBank/DDBJ whole genome shotgun (WGS) entry which is preliminary data.</text>
</comment>
<dbReference type="EMBL" id="JAUHPW010000009">
    <property type="protein sequence ID" value="MDN4476559.1"/>
    <property type="molecule type" value="Genomic_DNA"/>
</dbReference>
<evidence type="ECO:0000256" key="4">
    <source>
        <dbReference type="ARBA" id="ARBA00023163"/>
    </source>
</evidence>
<keyword evidence="1" id="KW-0678">Repressor</keyword>
<dbReference type="Pfam" id="PF13977">
    <property type="entry name" value="TetR_C_6"/>
    <property type="match status" value="1"/>
</dbReference>
<dbReference type="InterPro" id="IPR039538">
    <property type="entry name" value="BetI_C"/>
</dbReference>
<dbReference type="Gene3D" id="1.10.357.10">
    <property type="entry name" value="Tetracycline Repressor, domain 2"/>
    <property type="match status" value="1"/>
</dbReference>
<dbReference type="PROSITE" id="PS50977">
    <property type="entry name" value="HTH_TETR_2"/>
    <property type="match status" value="1"/>
</dbReference>
<sequence>MSGHELTDRGAGTRALILDTALAAFAESGYRGTSVRDIATRCGLTHPALLYHFPTKADLLMAVLRRRDDAEGRAAGFADLRGAALLDHLVATARLNAGRPGVVELYATLSAEATDPGHPAHAYFVDRYANLRASVARAYAEVAHDGGLRPGIDPATAARQLVALMDGLQIQWLLDPSLDMAEAIEAHVGAQLA</sequence>
<evidence type="ECO:0000256" key="2">
    <source>
        <dbReference type="ARBA" id="ARBA00023015"/>
    </source>
</evidence>
<evidence type="ECO:0000313" key="7">
    <source>
        <dbReference type="EMBL" id="MDN4476559.1"/>
    </source>
</evidence>
<reference evidence="7" key="1">
    <citation type="submission" date="2023-06" db="EMBL/GenBank/DDBJ databases">
        <title>Sysu t00192.</title>
        <authorList>
            <person name="Gao L."/>
            <person name="Fang B.-Z."/>
            <person name="Li W.-J."/>
        </authorList>
    </citation>
    <scope>NUCLEOTIDE SEQUENCE</scope>
    <source>
        <strain evidence="7">SYSU T00192</strain>
    </source>
</reference>
<gene>
    <name evidence="7" type="ORF">QQX09_11900</name>
</gene>
<evidence type="ECO:0000256" key="5">
    <source>
        <dbReference type="PROSITE-ProRule" id="PRU00335"/>
    </source>
</evidence>
<evidence type="ECO:0000256" key="3">
    <source>
        <dbReference type="ARBA" id="ARBA00023125"/>
    </source>
</evidence>
<keyword evidence="2" id="KW-0805">Transcription regulation</keyword>
<dbReference type="Proteomes" id="UP001172728">
    <property type="component" value="Unassembled WGS sequence"/>
</dbReference>
<dbReference type="Pfam" id="PF00440">
    <property type="entry name" value="TetR_N"/>
    <property type="match status" value="1"/>
</dbReference>
<dbReference type="InterPro" id="IPR036271">
    <property type="entry name" value="Tet_transcr_reg_TetR-rel_C_sf"/>
</dbReference>
<evidence type="ECO:0000313" key="8">
    <source>
        <dbReference type="Proteomes" id="UP001172728"/>
    </source>
</evidence>
<dbReference type="PANTHER" id="PTHR30055:SF234">
    <property type="entry name" value="HTH-TYPE TRANSCRIPTIONAL REGULATOR BETI"/>
    <property type="match status" value="1"/>
</dbReference>
<proteinExistence type="predicted"/>
<evidence type="ECO:0000256" key="1">
    <source>
        <dbReference type="ARBA" id="ARBA00022491"/>
    </source>
</evidence>
<keyword evidence="3 5" id="KW-0238">DNA-binding</keyword>
<dbReference type="RefSeq" id="WP_301135000.1">
    <property type="nucleotide sequence ID" value="NZ_JAUHPW010000009.1"/>
</dbReference>
<dbReference type="SUPFAM" id="SSF48498">
    <property type="entry name" value="Tetracyclin repressor-like, C-terminal domain"/>
    <property type="match status" value="1"/>
</dbReference>
<dbReference type="SUPFAM" id="SSF46689">
    <property type="entry name" value="Homeodomain-like"/>
    <property type="match status" value="1"/>
</dbReference>
<protein>
    <submittedName>
        <fullName evidence="7">TetR/AcrR family transcriptional regulator</fullName>
    </submittedName>
</protein>
<keyword evidence="4" id="KW-0804">Transcription</keyword>
<feature type="domain" description="HTH tetR-type" evidence="6">
    <location>
        <begin position="11"/>
        <end position="71"/>
    </location>
</feature>
<feature type="DNA-binding region" description="H-T-H motif" evidence="5">
    <location>
        <begin position="34"/>
        <end position="53"/>
    </location>
</feature>
<dbReference type="InterPro" id="IPR001647">
    <property type="entry name" value="HTH_TetR"/>
</dbReference>
<dbReference type="PANTHER" id="PTHR30055">
    <property type="entry name" value="HTH-TYPE TRANSCRIPTIONAL REGULATOR RUTR"/>
    <property type="match status" value="1"/>
</dbReference>
<keyword evidence="8" id="KW-1185">Reference proteome</keyword>
<name>A0ABT8GC49_9MICO</name>
<dbReference type="InterPro" id="IPR050109">
    <property type="entry name" value="HTH-type_TetR-like_transc_reg"/>
</dbReference>
<evidence type="ECO:0000259" key="6">
    <source>
        <dbReference type="PROSITE" id="PS50977"/>
    </source>
</evidence>
<organism evidence="7 8">
    <name type="scientific">Demequina litoralis</name>
    <dbReference type="NCBI Taxonomy" id="3051660"/>
    <lineage>
        <taxon>Bacteria</taxon>
        <taxon>Bacillati</taxon>
        <taxon>Actinomycetota</taxon>
        <taxon>Actinomycetes</taxon>
        <taxon>Micrococcales</taxon>
        <taxon>Demequinaceae</taxon>
        <taxon>Demequina</taxon>
    </lineage>
</organism>
<dbReference type="PRINTS" id="PR00455">
    <property type="entry name" value="HTHTETR"/>
</dbReference>
<accession>A0ABT8GC49</accession>
<dbReference type="InterPro" id="IPR009057">
    <property type="entry name" value="Homeodomain-like_sf"/>
</dbReference>